<protein>
    <submittedName>
        <fullName evidence="1">Uncharacterized protein</fullName>
    </submittedName>
</protein>
<reference evidence="1 2" key="1">
    <citation type="submission" date="2018-08" db="EMBL/GenBank/DDBJ databases">
        <title>A genome reference for cultivated species of the human gut microbiota.</title>
        <authorList>
            <person name="Zou Y."/>
            <person name="Xue W."/>
            <person name="Luo G."/>
        </authorList>
    </citation>
    <scope>NUCLEOTIDE SEQUENCE [LARGE SCALE GENOMIC DNA]</scope>
    <source>
        <strain evidence="1 2">OF02-7</strain>
    </source>
</reference>
<evidence type="ECO:0000313" key="2">
    <source>
        <dbReference type="Proteomes" id="UP000286063"/>
    </source>
</evidence>
<dbReference type="EMBL" id="QSCR01000001">
    <property type="protein sequence ID" value="RGY21361.1"/>
    <property type="molecule type" value="Genomic_DNA"/>
</dbReference>
<evidence type="ECO:0000313" key="1">
    <source>
        <dbReference type="EMBL" id="RGY21361.1"/>
    </source>
</evidence>
<dbReference type="AlphaFoldDB" id="A0A413ITZ1"/>
<gene>
    <name evidence="1" type="ORF">DXA50_00460</name>
</gene>
<dbReference type="RefSeq" id="WP_117774504.1">
    <property type="nucleotide sequence ID" value="NZ_QSCR01000001.1"/>
</dbReference>
<accession>A0A413ITZ1</accession>
<organism evidence="1 2">
    <name type="scientific">Butyricimonas virosa</name>
    <dbReference type="NCBI Taxonomy" id="544645"/>
    <lineage>
        <taxon>Bacteria</taxon>
        <taxon>Pseudomonadati</taxon>
        <taxon>Bacteroidota</taxon>
        <taxon>Bacteroidia</taxon>
        <taxon>Bacteroidales</taxon>
        <taxon>Odoribacteraceae</taxon>
        <taxon>Butyricimonas</taxon>
    </lineage>
</organism>
<dbReference type="Proteomes" id="UP000286063">
    <property type="component" value="Unassembled WGS sequence"/>
</dbReference>
<name>A0A413ITZ1_9BACT</name>
<sequence>MKSNELRIGNYYLQDGEYRKVDANTILDTMQHETTNKCSKITPIPITKEILEKCGFEINNNQAKTIIDDWLYVMIDIDKEVKITISTNINDFTEGLHPVISILHLPIAFLHELQNLYFVLTRRELEVKL</sequence>
<dbReference type="OrthoDB" id="956134at2"/>
<proteinExistence type="predicted"/>
<comment type="caution">
    <text evidence="1">The sequence shown here is derived from an EMBL/GenBank/DDBJ whole genome shotgun (WGS) entry which is preliminary data.</text>
</comment>